<gene>
    <name evidence="2" type="ORF">CEV33_1369</name>
</gene>
<comment type="caution">
    <text evidence="2">The sequence shown here is derived from an EMBL/GenBank/DDBJ whole genome shotgun (WGS) entry which is preliminary data.</text>
</comment>
<evidence type="ECO:0000313" key="3">
    <source>
        <dbReference type="Proteomes" id="UP000216478"/>
    </source>
</evidence>
<proteinExistence type="predicted"/>
<keyword evidence="1" id="KW-1133">Transmembrane helix</keyword>
<dbReference type="Proteomes" id="UP000216478">
    <property type="component" value="Unassembled WGS sequence"/>
</dbReference>
<dbReference type="EMBL" id="NNRL01000160">
    <property type="protein sequence ID" value="OYR12201.1"/>
    <property type="molecule type" value="Genomic_DNA"/>
</dbReference>
<organism evidence="2 3">
    <name type="scientific">Brucella grignonensis</name>
    <dbReference type="NCBI Taxonomy" id="94627"/>
    <lineage>
        <taxon>Bacteria</taxon>
        <taxon>Pseudomonadati</taxon>
        <taxon>Pseudomonadota</taxon>
        <taxon>Alphaproteobacteria</taxon>
        <taxon>Hyphomicrobiales</taxon>
        <taxon>Brucellaceae</taxon>
        <taxon>Brucella/Ochrobactrum group</taxon>
        <taxon>Brucella</taxon>
    </lineage>
</organism>
<accession>A0A256FCN6</accession>
<keyword evidence="3" id="KW-1185">Reference proteome</keyword>
<keyword evidence="1" id="KW-0472">Membrane</keyword>
<name>A0A256FCN6_9HYPH</name>
<evidence type="ECO:0000313" key="2">
    <source>
        <dbReference type="EMBL" id="OYR12201.1"/>
    </source>
</evidence>
<sequence>MGRRCAMFEYLAYLKTIDLIVLGFIAFLVCWNIVEYNLRR</sequence>
<reference evidence="2 3" key="1">
    <citation type="submission" date="2017-07" db="EMBL/GenBank/DDBJ databases">
        <title>Phylogenetic study on the rhizospheric bacterium Ochrobactrum sp. A44.</title>
        <authorList>
            <person name="Krzyzanowska D.M."/>
            <person name="Ossowicki A."/>
            <person name="Rajewska M."/>
            <person name="Maciag T."/>
            <person name="Kaczynski Z."/>
            <person name="Czerwicka M."/>
            <person name="Jafra S."/>
        </authorList>
    </citation>
    <scope>NUCLEOTIDE SEQUENCE [LARGE SCALE GENOMIC DNA]</scope>
    <source>
        <strain evidence="2 3">OgA9a</strain>
    </source>
</reference>
<protein>
    <submittedName>
        <fullName evidence="2">Putative membrane protein</fullName>
    </submittedName>
</protein>
<keyword evidence="1" id="KW-0812">Transmembrane</keyword>
<feature type="transmembrane region" description="Helical" evidence="1">
    <location>
        <begin position="12"/>
        <end position="34"/>
    </location>
</feature>
<evidence type="ECO:0000256" key="1">
    <source>
        <dbReference type="SAM" id="Phobius"/>
    </source>
</evidence>
<dbReference type="AlphaFoldDB" id="A0A256FCN6"/>